<evidence type="ECO:0000313" key="3">
    <source>
        <dbReference type="Proteomes" id="UP000704712"/>
    </source>
</evidence>
<protein>
    <submittedName>
        <fullName evidence="2">Uncharacterized protein</fullName>
    </submittedName>
</protein>
<feature type="compositionally biased region" description="Low complexity" evidence="1">
    <location>
        <begin position="93"/>
        <end position="109"/>
    </location>
</feature>
<proteinExistence type="predicted"/>
<comment type="caution">
    <text evidence="2">The sequence shown here is derived from an EMBL/GenBank/DDBJ whole genome shotgun (WGS) entry which is preliminary data.</text>
</comment>
<evidence type="ECO:0000256" key="1">
    <source>
        <dbReference type="SAM" id="MobiDB-lite"/>
    </source>
</evidence>
<reference evidence="2" key="1">
    <citation type="submission" date="2020-03" db="EMBL/GenBank/DDBJ databases">
        <title>Hybrid Assembly of Korean Phytophthora infestans isolates.</title>
        <authorList>
            <person name="Prokchorchik M."/>
            <person name="Lee Y."/>
            <person name="Seo J."/>
            <person name="Cho J.-H."/>
            <person name="Park Y.-E."/>
            <person name="Jang D.-C."/>
            <person name="Im J.-S."/>
            <person name="Choi J.-G."/>
            <person name="Park H.-J."/>
            <person name="Lee G.-B."/>
            <person name="Lee Y.-G."/>
            <person name="Hong S.-Y."/>
            <person name="Cho K."/>
            <person name="Sohn K.H."/>
        </authorList>
    </citation>
    <scope>NUCLEOTIDE SEQUENCE</scope>
    <source>
        <strain evidence="2">KR_2_A2</strain>
    </source>
</reference>
<dbReference type="Proteomes" id="UP000704712">
    <property type="component" value="Unassembled WGS sequence"/>
</dbReference>
<dbReference type="EMBL" id="JAACNO010001001">
    <property type="protein sequence ID" value="KAF4143647.1"/>
    <property type="molecule type" value="Genomic_DNA"/>
</dbReference>
<evidence type="ECO:0000313" key="2">
    <source>
        <dbReference type="EMBL" id="KAF4143647.1"/>
    </source>
</evidence>
<sequence>MARRRAERREDTGAEEAVKIDDITDDATRSTARKIMEARWSRADILRLKRNQLVVVTSDDTVDSSLFFDSNEAYDEGWLMKTTEQNELYGFNTKPTPAQATPNPTPAATEINLDASADHGRNASTYGKQQYRSSSDSPYT</sequence>
<gene>
    <name evidence="2" type="ORF">GN958_ATG07167</name>
</gene>
<organism evidence="2 3">
    <name type="scientific">Phytophthora infestans</name>
    <name type="common">Potato late blight agent</name>
    <name type="synonym">Botrytis infestans</name>
    <dbReference type="NCBI Taxonomy" id="4787"/>
    <lineage>
        <taxon>Eukaryota</taxon>
        <taxon>Sar</taxon>
        <taxon>Stramenopiles</taxon>
        <taxon>Oomycota</taxon>
        <taxon>Peronosporomycetes</taxon>
        <taxon>Peronosporales</taxon>
        <taxon>Peronosporaceae</taxon>
        <taxon>Phytophthora</taxon>
    </lineage>
</organism>
<feature type="region of interest" description="Disordered" evidence="1">
    <location>
        <begin position="90"/>
        <end position="140"/>
    </location>
</feature>
<accession>A0A8S9UVA7</accession>
<feature type="compositionally biased region" description="Polar residues" evidence="1">
    <location>
        <begin position="122"/>
        <end position="140"/>
    </location>
</feature>
<dbReference type="AlphaFoldDB" id="A0A8S9UVA7"/>
<name>A0A8S9UVA7_PHYIN</name>